<dbReference type="EMBL" id="LDTB01000076">
    <property type="protein sequence ID" value="KTT69203.1"/>
    <property type="molecule type" value="Genomic_DNA"/>
</dbReference>
<dbReference type="Pfam" id="PF07811">
    <property type="entry name" value="TadE"/>
    <property type="match status" value="1"/>
</dbReference>
<keyword evidence="1" id="KW-1133">Transmembrane helix</keyword>
<keyword evidence="1" id="KW-0472">Membrane</keyword>
<dbReference type="OrthoDB" id="7306064at2"/>
<organism evidence="3 4">
    <name type="scientific">Sphingomonas endophytica</name>
    <dbReference type="NCBI Taxonomy" id="869719"/>
    <lineage>
        <taxon>Bacteria</taxon>
        <taxon>Pseudomonadati</taxon>
        <taxon>Pseudomonadota</taxon>
        <taxon>Alphaproteobacteria</taxon>
        <taxon>Sphingomonadales</taxon>
        <taxon>Sphingomonadaceae</taxon>
        <taxon>Sphingomonas</taxon>
    </lineage>
</organism>
<keyword evidence="4" id="KW-1185">Reference proteome</keyword>
<evidence type="ECO:0000313" key="3">
    <source>
        <dbReference type="EMBL" id="KTT69203.1"/>
    </source>
</evidence>
<dbReference type="PATRIC" id="fig|869719.3.peg.3239"/>
<accession>A0A147HWE2</accession>
<reference evidence="3 4" key="1">
    <citation type="journal article" date="2016" name="Front. Microbiol.">
        <title>Genomic Resource of Rice Seed Associated Bacteria.</title>
        <authorList>
            <person name="Midha S."/>
            <person name="Bansal K."/>
            <person name="Sharma S."/>
            <person name="Kumar N."/>
            <person name="Patil P.P."/>
            <person name="Chaudhry V."/>
            <person name="Patil P.B."/>
        </authorList>
    </citation>
    <scope>NUCLEOTIDE SEQUENCE [LARGE SCALE GENOMIC DNA]</scope>
    <source>
        <strain evidence="3 4">NS334</strain>
    </source>
</reference>
<keyword evidence="1" id="KW-0812">Transmembrane</keyword>
<dbReference type="AlphaFoldDB" id="A0A147HWE2"/>
<dbReference type="InterPro" id="IPR012495">
    <property type="entry name" value="TadE-like_dom"/>
</dbReference>
<dbReference type="RefSeq" id="WP_058756816.1">
    <property type="nucleotide sequence ID" value="NZ_LDTB01000076.1"/>
</dbReference>
<evidence type="ECO:0000259" key="2">
    <source>
        <dbReference type="Pfam" id="PF07811"/>
    </source>
</evidence>
<proteinExistence type="predicted"/>
<protein>
    <recommendedName>
        <fullName evidence="2">TadE-like domain-containing protein</fullName>
    </recommendedName>
</protein>
<evidence type="ECO:0000256" key="1">
    <source>
        <dbReference type="SAM" id="Phobius"/>
    </source>
</evidence>
<feature type="domain" description="TadE-like" evidence="2">
    <location>
        <begin position="14"/>
        <end position="56"/>
    </location>
</feature>
<comment type="caution">
    <text evidence="3">The sequence shown here is derived from an EMBL/GenBank/DDBJ whole genome shotgun (WGS) entry which is preliminary data.</text>
</comment>
<gene>
    <name evidence="3" type="ORF">NS334_15280</name>
</gene>
<name>A0A147HWE2_9SPHN</name>
<evidence type="ECO:0000313" key="4">
    <source>
        <dbReference type="Proteomes" id="UP000074310"/>
    </source>
</evidence>
<dbReference type="Proteomes" id="UP000074310">
    <property type="component" value="Unassembled WGS sequence"/>
</dbReference>
<feature type="transmembrane region" description="Helical" evidence="1">
    <location>
        <begin position="20"/>
        <end position="39"/>
    </location>
</feature>
<sequence length="194" mass="20733">MTRLGARLRADRRGAAAVEFAIVALPAITIMCALVDLGYRQYVIQQVQDGLDRAARRVTVGTSTTTQQLTTMLKDNVAPIAPKATVFVVPSSYGKFRQVARPEPITTDTAPLGRYNPGDCFTDINGNGVWDADAARAGTGGSDDIVVYVATVTFPEILPMSRLLGWDGVSRITASTMLKNQPYAAQPEPATVCG</sequence>